<feature type="compositionally biased region" description="Polar residues" evidence="1">
    <location>
        <begin position="130"/>
        <end position="147"/>
    </location>
</feature>
<dbReference type="AlphaFoldDB" id="A0A9P7DC74"/>
<evidence type="ECO:0000313" key="3">
    <source>
        <dbReference type="Proteomes" id="UP000719766"/>
    </source>
</evidence>
<accession>A0A9P7DC74</accession>
<gene>
    <name evidence="2" type="ORF">HD556DRAFT_914210</name>
</gene>
<protein>
    <submittedName>
        <fullName evidence="2">Uncharacterized protein</fullName>
    </submittedName>
</protein>
<keyword evidence="3" id="KW-1185">Reference proteome</keyword>
<organism evidence="2 3">
    <name type="scientific">Suillus plorans</name>
    <dbReference type="NCBI Taxonomy" id="116603"/>
    <lineage>
        <taxon>Eukaryota</taxon>
        <taxon>Fungi</taxon>
        <taxon>Dikarya</taxon>
        <taxon>Basidiomycota</taxon>
        <taxon>Agaricomycotina</taxon>
        <taxon>Agaricomycetes</taxon>
        <taxon>Agaricomycetidae</taxon>
        <taxon>Boletales</taxon>
        <taxon>Suillineae</taxon>
        <taxon>Suillaceae</taxon>
        <taxon>Suillus</taxon>
    </lineage>
</organism>
<feature type="compositionally biased region" description="Low complexity" evidence="1">
    <location>
        <begin position="86"/>
        <end position="100"/>
    </location>
</feature>
<feature type="region of interest" description="Disordered" evidence="1">
    <location>
        <begin position="19"/>
        <end position="39"/>
    </location>
</feature>
<comment type="caution">
    <text evidence="2">The sequence shown here is derived from an EMBL/GenBank/DDBJ whole genome shotgun (WGS) entry which is preliminary data.</text>
</comment>
<proteinExistence type="predicted"/>
<feature type="region of interest" description="Disordered" evidence="1">
    <location>
        <begin position="74"/>
        <end position="156"/>
    </location>
</feature>
<sequence length="200" mass="21059">MRLYRRFVSSFRKYFVASPASKKGRPVSPETLATTKTDPEVKTLGKRYSLSPSLKTKLWTPATTKTDLEVESLATATETDPDVEPGSESSSSTENPFSGGPMLLQSNSTTTSSLPEAATGTDGPAAPVSLSVTEQATSNASTAQPPAQDSLHARPGEDTNISCVFFDSNSYVGSPTFNIDSEDATGASGRHISSLVTVIC</sequence>
<name>A0A9P7DC74_9AGAM</name>
<dbReference type="EMBL" id="JABBWE010000071">
    <property type="protein sequence ID" value="KAG1788126.1"/>
    <property type="molecule type" value="Genomic_DNA"/>
</dbReference>
<dbReference type="Proteomes" id="UP000719766">
    <property type="component" value="Unassembled WGS sequence"/>
</dbReference>
<dbReference type="OrthoDB" id="2683831at2759"/>
<dbReference type="GeneID" id="64605787"/>
<reference evidence="2" key="1">
    <citation type="journal article" date="2020" name="New Phytol.">
        <title>Comparative genomics reveals dynamic genome evolution in host specialist ectomycorrhizal fungi.</title>
        <authorList>
            <person name="Lofgren L.A."/>
            <person name="Nguyen N.H."/>
            <person name="Vilgalys R."/>
            <person name="Ruytinx J."/>
            <person name="Liao H.L."/>
            <person name="Branco S."/>
            <person name="Kuo A."/>
            <person name="LaButti K."/>
            <person name="Lipzen A."/>
            <person name="Andreopoulos W."/>
            <person name="Pangilinan J."/>
            <person name="Riley R."/>
            <person name="Hundley H."/>
            <person name="Na H."/>
            <person name="Barry K."/>
            <person name="Grigoriev I.V."/>
            <person name="Stajich J.E."/>
            <person name="Kennedy P.G."/>
        </authorList>
    </citation>
    <scope>NUCLEOTIDE SEQUENCE</scope>
    <source>
        <strain evidence="2">S12</strain>
    </source>
</reference>
<evidence type="ECO:0000313" key="2">
    <source>
        <dbReference type="EMBL" id="KAG1788126.1"/>
    </source>
</evidence>
<dbReference type="RefSeq" id="XP_041155403.1">
    <property type="nucleotide sequence ID" value="XM_041312023.1"/>
</dbReference>
<evidence type="ECO:0000256" key="1">
    <source>
        <dbReference type="SAM" id="MobiDB-lite"/>
    </source>
</evidence>